<dbReference type="Proteomes" id="UP000257123">
    <property type="component" value="Unassembled WGS sequence"/>
</dbReference>
<keyword evidence="3" id="KW-0378">Hydrolase</keyword>
<dbReference type="Pfam" id="PF03819">
    <property type="entry name" value="MazG"/>
    <property type="match status" value="1"/>
</dbReference>
<dbReference type="EMBL" id="NMUF01000020">
    <property type="protein sequence ID" value="RFA98167.1"/>
    <property type="molecule type" value="Genomic_DNA"/>
</dbReference>
<sequence length="112" mass="13003">MELREIVKIQTAFSREKFPQFWDIKDEKDLALRLEYFTNALAGEVGEAANIVKKVVRSVVYGRGDVKLGDVKEALAEELTDVFIYVITMAGLLELDLEREFFKKLEKNKQRF</sequence>
<reference evidence="4 5" key="1">
    <citation type="submission" date="2017-07" db="EMBL/GenBank/DDBJ databases">
        <title>Draft genome sequence of aerobic hyperthermophilic archaea, Pyrobaculum aerophilum YKB31 and YKB32.</title>
        <authorList>
            <person name="Mochizuki T."/>
            <person name="Berliner A.J."/>
            <person name="Yoshida-Takashima Y."/>
            <person name="Takaki Y."/>
            <person name="Nunoura T."/>
            <person name="Takai K."/>
        </authorList>
    </citation>
    <scope>NUCLEOTIDE SEQUENCE [LARGE SCALE GENOMIC DNA]</scope>
    <source>
        <strain evidence="2 5">YKB31</strain>
        <strain evidence="3 4">YKB32</strain>
    </source>
</reference>
<protein>
    <submittedName>
        <fullName evidence="3">Nucleotide pyrophosphohydrolase</fullName>
    </submittedName>
</protein>
<feature type="domain" description="NTP pyrophosphohydrolase MazG-like" evidence="1">
    <location>
        <begin position="38"/>
        <end position="111"/>
    </location>
</feature>
<organism evidence="3 4">
    <name type="scientific">Pyrobaculum aerophilum</name>
    <dbReference type="NCBI Taxonomy" id="13773"/>
    <lineage>
        <taxon>Archaea</taxon>
        <taxon>Thermoproteota</taxon>
        <taxon>Thermoprotei</taxon>
        <taxon>Thermoproteales</taxon>
        <taxon>Thermoproteaceae</taxon>
        <taxon>Pyrobaculum</taxon>
    </lineage>
</organism>
<accession>A0A371R355</accession>
<gene>
    <name evidence="2" type="ORF">CGL51_07825</name>
    <name evidence="3" type="ORF">CGL52_07890</name>
</gene>
<evidence type="ECO:0000259" key="1">
    <source>
        <dbReference type="Pfam" id="PF03819"/>
    </source>
</evidence>
<dbReference type="OrthoDB" id="26242at2157"/>
<dbReference type="RefSeq" id="WP_116421313.1">
    <property type="nucleotide sequence ID" value="NZ_NMUE01000023.1"/>
</dbReference>
<dbReference type="Gene3D" id="1.10.287.1080">
    <property type="entry name" value="MazG-like"/>
    <property type="match status" value="1"/>
</dbReference>
<dbReference type="InterPro" id="IPR004518">
    <property type="entry name" value="MazG-like_dom"/>
</dbReference>
<comment type="caution">
    <text evidence="3">The sequence shown here is derived from an EMBL/GenBank/DDBJ whole genome shotgun (WGS) entry which is preliminary data.</text>
</comment>
<evidence type="ECO:0000313" key="4">
    <source>
        <dbReference type="Proteomes" id="UP000256877"/>
    </source>
</evidence>
<proteinExistence type="predicted"/>
<name>A0A371R355_9CREN</name>
<dbReference type="AlphaFoldDB" id="A0A371R355"/>
<dbReference type="EMBL" id="NMUE01000023">
    <property type="protein sequence ID" value="RFA95325.1"/>
    <property type="molecule type" value="Genomic_DNA"/>
</dbReference>
<evidence type="ECO:0000313" key="5">
    <source>
        <dbReference type="Proteomes" id="UP000257123"/>
    </source>
</evidence>
<dbReference type="GO" id="GO:0016787">
    <property type="term" value="F:hydrolase activity"/>
    <property type="evidence" value="ECO:0007669"/>
    <property type="project" value="UniProtKB-KW"/>
</dbReference>
<dbReference type="Proteomes" id="UP000256877">
    <property type="component" value="Unassembled WGS sequence"/>
</dbReference>
<evidence type="ECO:0000313" key="2">
    <source>
        <dbReference type="EMBL" id="RFA95325.1"/>
    </source>
</evidence>
<dbReference type="SUPFAM" id="SSF101386">
    <property type="entry name" value="all-alpha NTP pyrophosphatases"/>
    <property type="match status" value="1"/>
</dbReference>
<evidence type="ECO:0000313" key="3">
    <source>
        <dbReference type="EMBL" id="RFA98167.1"/>
    </source>
</evidence>